<feature type="domain" description="4Fe-4S ferredoxin-type" evidence="8">
    <location>
        <begin position="426"/>
        <end position="455"/>
    </location>
</feature>
<accession>A0A5B9MKT2</accession>
<keyword evidence="2" id="KW-0004">4Fe-4S</keyword>
<name>A0A5B9MKT2_9BACT</name>
<feature type="transmembrane region" description="Helical" evidence="7">
    <location>
        <begin position="108"/>
        <end position="125"/>
    </location>
</feature>
<feature type="transmembrane region" description="Helical" evidence="7">
    <location>
        <begin position="200"/>
        <end position="219"/>
    </location>
</feature>
<gene>
    <name evidence="9" type="primary">yccM_2</name>
    <name evidence="9" type="ORF">Mal15_47020</name>
</gene>
<evidence type="ECO:0000256" key="6">
    <source>
        <dbReference type="ARBA" id="ARBA00023014"/>
    </source>
</evidence>
<evidence type="ECO:0000259" key="8">
    <source>
        <dbReference type="PROSITE" id="PS51379"/>
    </source>
</evidence>
<keyword evidence="10" id="KW-1185">Reference proteome</keyword>
<evidence type="ECO:0000256" key="2">
    <source>
        <dbReference type="ARBA" id="ARBA00022485"/>
    </source>
</evidence>
<dbReference type="SUPFAM" id="SSF54862">
    <property type="entry name" value="4Fe-4S ferredoxins"/>
    <property type="match status" value="1"/>
</dbReference>
<dbReference type="SUPFAM" id="SSF46548">
    <property type="entry name" value="alpha-helical ferredoxin"/>
    <property type="match status" value="1"/>
</dbReference>
<dbReference type="GO" id="GO:0046872">
    <property type="term" value="F:metal ion binding"/>
    <property type="evidence" value="ECO:0007669"/>
    <property type="project" value="UniProtKB-KW"/>
</dbReference>
<evidence type="ECO:0000256" key="5">
    <source>
        <dbReference type="ARBA" id="ARBA00023004"/>
    </source>
</evidence>
<sequence length="482" mass="52817">MSSRTTPRRTSNAINRRSNVATFARRSISGVCHALASVATLMWMGDAMAAETPDLMFPVPEFSDHPIPTATIPEVQGEMGPVLDVAILFAALCLASYFTLVSRSRRNVLLLTIASLLWFGFWRQGCVCPIGATQNVALAVFDPTYVVPLAVVAFFILPLVFTLFFGRTFCASVCPLGAMQELIAVRSVAVPRWLDHSLGLVAYIYLGAALIFAATRTGFIICRYDPFIAFFRLGGNTDMLIFGSCILMIGVFVGRPYCRYLCPYGAILRVLSCFSKWRLSIPPGTCINCQLCEDACPYGAIHPPTVAQTPGARRRGKRQFGFALIASPFLVAGFWWLGTTLAVPLAQWHPESRLAEQMRLEELGIAETTTDASDAFRGSPRSVDELYQSALTRRNDFVTLGGLLGAWTGLVIGFKLIYLSVRRRREDYQADRAGCVSCGRCYWYCPVEKVRLGLISDVSEALPAGRTPTGPLVQLTAGGKKP</sequence>
<keyword evidence="5" id="KW-0408">Iron</keyword>
<dbReference type="InterPro" id="IPR017896">
    <property type="entry name" value="4Fe4S_Fe-S-bd"/>
</dbReference>
<feature type="transmembrane region" description="Helical" evidence="7">
    <location>
        <begin position="239"/>
        <end position="258"/>
    </location>
</feature>
<keyword evidence="3" id="KW-0479">Metal-binding</keyword>
<feature type="transmembrane region" description="Helical" evidence="7">
    <location>
        <begin position="397"/>
        <end position="418"/>
    </location>
</feature>
<keyword evidence="1" id="KW-0813">Transport</keyword>
<keyword evidence="7" id="KW-1133">Transmembrane helix</keyword>
<dbReference type="AlphaFoldDB" id="A0A5B9MKT2"/>
<evidence type="ECO:0000313" key="9">
    <source>
        <dbReference type="EMBL" id="QEG00631.1"/>
    </source>
</evidence>
<keyword evidence="6" id="KW-0411">Iron-sulfur</keyword>
<organism evidence="9 10">
    <name type="scientific">Stieleria maiorica</name>
    <dbReference type="NCBI Taxonomy" id="2795974"/>
    <lineage>
        <taxon>Bacteria</taxon>
        <taxon>Pseudomonadati</taxon>
        <taxon>Planctomycetota</taxon>
        <taxon>Planctomycetia</taxon>
        <taxon>Pirellulales</taxon>
        <taxon>Pirellulaceae</taxon>
        <taxon>Stieleria</taxon>
    </lineage>
</organism>
<dbReference type="KEGG" id="smam:Mal15_47020"/>
<keyword evidence="7" id="KW-0472">Membrane</keyword>
<proteinExistence type="predicted"/>
<feature type="domain" description="4Fe-4S ferredoxin-type" evidence="8">
    <location>
        <begin position="277"/>
        <end position="306"/>
    </location>
</feature>
<evidence type="ECO:0000256" key="1">
    <source>
        <dbReference type="ARBA" id="ARBA00022448"/>
    </source>
</evidence>
<dbReference type="PROSITE" id="PS51379">
    <property type="entry name" value="4FE4S_FER_2"/>
    <property type="match status" value="2"/>
</dbReference>
<keyword evidence="7" id="KW-0812">Transmembrane</keyword>
<feature type="transmembrane region" description="Helical" evidence="7">
    <location>
        <begin position="145"/>
        <end position="166"/>
    </location>
</feature>
<reference evidence="9 10" key="1">
    <citation type="submission" date="2019-02" db="EMBL/GenBank/DDBJ databases">
        <title>Planctomycetal bacteria perform biofilm scaping via a novel small molecule.</title>
        <authorList>
            <person name="Jeske O."/>
            <person name="Boedeker C."/>
            <person name="Wiegand S."/>
            <person name="Breitling P."/>
            <person name="Kallscheuer N."/>
            <person name="Jogler M."/>
            <person name="Rohde M."/>
            <person name="Petersen J."/>
            <person name="Medema M.H."/>
            <person name="Surup F."/>
            <person name="Jogler C."/>
        </authorList>
    </citation>
    <scope>NUCLEOTIDE SEQUENCE [LARGE SCALE GENOMIC DNA]</scope>
    <source>
        <strain evidence="9 10">Mal15</strain>
    </source>
</reference>
<dbReference type="PROSITE" id="PS00198">
    <property type="entry name" value="4FE4S_FER_1"/>
    <property type="match status" value="2"/>
</dbReference>
<dbReference type="Proteomes" id="UP000321353">
    <property type="component" value="Chromosome"/>
</dbReference>
<dbReference type="PANTHER" id="PTHR30176">
    <property type="entry name" value="FERREDOXIN-TYPE PROTEIN NAPH"/>
    <property type="match status" value="1"/>
</dbReference>
<dbReference type="Gene3D" id="3.30.70.20">
    <property type="match status" value="1"/>
</dbReference>
<dbReference type="EMBL" id="CP036264">
    <property type="protein sequence ID" value="QEG00631.1"/>
    <property type="molecule type" value="Genomic_DNA"/>
</dbReference>
<evidence type="ECO:0000256" key="3">
    <source>
        <dbReference type="ARBA" id="ARBA00022723"/>
    </source>
</evidence>
<protein>
    <submittedName>
        <fullName evidence="9">Electron transport protein YccM</fullName>
    </submittedName>
</protein>
<keyword evidence="4" id="KW-0249">Electron transport</keyword>
<feature type="transmembrane region" description="Helical" evidence="7">
    <location>
        <begin position="320"/>
        <end position="338"/>
    </location>
</feature>
<dbReference type="InterPro" id="IPR051684">
    <property type="entry name" value="Electron_Trans/Redox"/>
</dbReference>
<dbReference type="GO" id="GO:0051539">
    <property type="term" value="F:4 iron, 4 sulfur cluster binding"/>
    <property type="evidence" value="ECO:0007669"/>
    <property type="project" value="UniProtKB-KW"/>
</dbReference>
<dbReference type="Pfam" id="PF12801">
    <property type="entry name" value="Fer4_5"/>
    <property type="match status" value="2"/>
</dbReference>
<evidence type="ECO:0000256" key="4">
    <source>
        <dbReference type="ARBA" id="ARBA00022982"/>
    </source>
</evidence>
<feature type="transmembrane region" description="Helical" evidence="7">
    <location>
        <begin position="82"/>
        <end position="101"/>
    </location>
</feature>
<dbReference type="PANTHER" id="PTHR30176:SF3">
    <property type="entry name" value="FERREDOXIN-TYPE PROTEIN NAPH"/>
    <property type="match status" value="1"/>
</dbReference>
<dbReference type="InterPro" id="IPR017900">
    <property type="entry name" value="4Fe4S_Fe_S_CS"/>
</dbReference>
<evidence type="ECO:0000256" key="7">
    <source>
        <dbReference type="SAM" id="Phobius"/>
    </source>
</evidence>
<dbReference type="GO" id="GO:0005886">
    <property type="term" value="C:plasma membrane"/>
    <property type="evidence" value="ECO:0007669"/>
    <property type="project" value="TreeGrafter"/>
</dbReference>
<evidence type="ECO:0000313" key="10">
    <source>
        <dbReference type="Proteomes" id="UP000321353"/>
    </source>
</evidence>